<evidence type="ECO:0000313" key="6">
    <source>
        <dbReference type="Proteomes" id="UP000239209"/>
    </source>
</evidence>
<accession>A0A2T0RDU6</accession>
<evidence type="ECO:0000256" key="2">
    <source>
        <dbReference type="SAM" id="MobiDB-lite"/>
    </source>
</evidence>
<keyword evidence="3" id="KW-0812">Transmembrane</keyword>
<gene>
    <name evidence="5" type="ORF">CLV70_13527</name>
</gene>
<evidence type="ECO:0000259" key="4">
    <source>
        <dbReference type="PROSITE" id="PS51109"/>
    </source>
</evidence>
<evidence type="ECO:0000256" key="1">
    <source>
        <dbReference type="ARBA" id="ARBA00022729"/>
    </source>
</evidence>
<dbReference type="EMBL" id="PVZG01000035">
    <property type="protein sequence ID" value="PRY19323.1"/>
    <property type="molecule type" value="Genomic_DNA"/>
</dbReference>
<keyword evidence="3" id="KW-0472">Membrane</keyword>
<feature type="compositionally biased region" description="Low complexity" evidence="2">
    <location>
        <begin position="59"/>
        <end position="69"/>
    </location>
</feature>
<comment type="caution">
    <text evidence="5">The sequence shown here is derived from an EMBL/GenBank/DDBJ whole genome shotgun (WGS) entry which is preliminary data.</text>
</comment>
<feature type="region of interest" description="Disordered" evidence="2">
    <location>
        <begin position="59"/>
        <end position="102"/>
    </location>
</feature>
<evidence type="ECO:0000256" key="3">
    <source>
        <dbReference type="SAM" id="Phobius"/>
    </source>
</evidence>
<keyword evidence="6" id="KW-1185">Reference proteome</keyword>
<feature type="region of interest" description="Disordered" evidence="2">
    <location>
        <begin position="181"/>
        <end position="212"/>
    </location>
</feature>
<dbReference type="Proteomes" id="UP000239209">
    <property type="component" value="Unassembled WGS sequence"/>
</dbReference>
<keyword evidence="3" id="KW-1133">Transmembrane helix</keyword>
<feature type="domain" description="G5" evidence="4">
    <location>
        <begin position="68"/>
        <end position="148"/>
    </location>
</feature>
<dbReference type="Pfam" id="PF07501">
    <property type="entry name" value="G5"/>
    <property type="match status" value="1"/>
</dbReference>
<organism evidence="5 6">
    <name type="scientific">Pseudosporangium ferrugineum</name>
    <dbReference type="NCBI Taxonomy" id="439699"/>
    <lineage>
        <taxon>Bacteria</taxon>
        <taxon>Bacillati</taxon>
        <taxon>Actinomycetota</taxon>
        <taxon>Actinomycetes</taxon>
        <taxon>Micromonosporales</taxon>
        <taxon>Micromonosporaceae</taxon>
        <taxon>Pseudosporangium</taxon>
    </lineage>
</organism>
<dbReference type="AlphaFoldDB" id="A0A2T0RDU6"/>
<dbReference type="Gene3D" id="2.20.230.10">
    <property type="entry name" value="Resuscitation-promoting factor rpfb"/>
    <property type="match status" value="1"/>
</dbReference>
<reference evidence="5 6" key="1">
    <citation type="submission" date="2018-03" db="EMBL/GenBank/DDBJ databases">
        <title>Genomic Encyclopedia of Archaeal and Bacterial Type Strains, Phase II (KMG-II): from individual species to whole genera.</title>
        <authorList>
            <person name="Goeker M."/>
        </authorList>
    </citation>
    <scope>NUCLEOTIDE SEQUENCE [LARGE SCALE GENOMIC DNA]</scope>
    <source>
        <strain evidence="5 6">DSM 45348</strain>
    </source>
</reference>
<feature type="compositionally biased region" description="Basic and acidic residues" evidence="2">
    <location>
        <begin position="200"/>
        <end position="212"/>
    </location>
</feature>
<protein>
    <submittedName>
        <fullName evidence="5">Surface rod structure-forming protein G</fullName>
    </submittedName>
</protein>
<proteinExistence type="predicted"/>
<feature type="transmembrane region" description="Helical" evidence="3">
    <location>
        <begin position="21"/>
        <end position="41"/>
    </location>
</feature>
<sequence length="212" mass="22042">MPVTNQTSAWSRLRPLHRAGIIVAALVLPCCGGLTVLGALAGDETPPAAAPGVQQFAGGAPAATTATTPRTEKKTVTKTSAIKHKTRTEKDDSLPKGERERVTEGVDGVLTRTYEVTLVDGRETARRLVSSRVTRKPVTEVVAVGTYVEPEPEDDGGGDCTPGYDPCVPVASDVDCAGGSGNGPAYVDGPVRVTGSDPYDLDRDHDGIACDT</sequence>
<name>A0A2T0RDU6_9ACTN</name>
<evidence type="ECO:0000313" key="5">
    <source>
        <dbReference type="EMBL" id="PRY19323.1"/>
    </source>
</evidence>
<dbReference type="InterPro" id="IPR011098">
    <property type="entry name" value="G5_dom"/>
</dbReference>
<feature type="compositionally biased region" description="Basic and acidic residues" evidence="2">
    <location>
        <begin position="88"/>
        <end position="102"/>
    </location>
</feature>
<keyword evidence="1" id="KW-0732">Signal</keyword>
<dbReference type="PROSITE" id="PS51109">
    <property type="entry name" value="G5"/>
    <property type="match status" value="1"/>
</dbReference>
<dbReference type="SMART" id="SM01208">
    <property type="entry name" value="G5"/>
    <property type="match status" value="1"/>
</dbReference>